<feature type="coiled-coil region" evidence="1">
    <location>
        <begin position="51"/>
        <end position="92"/>
    </location>
</feature>
<proteinExistence type="predicted"/>
<reference evidence="2 3" key="1">
    <citation type="journal article" date="2016" name="Sci. Rep.">
        <title>The Dendrobium catenatum Lindl. genome sequence provides insights into polysaccharide synthase, floral development and adaptive evolution.</title>
        <authorList>
            <person name="Zhang G.Q."/>
            <person name="Xu Q."/>
            <person name="Bian C."/>
            <person name="Tsai W.C."/>
            <person name="Yeh C.M."/>
            <person name="Liu K.W."/>
            <person name="Yoshida K."/>
            <person name="Zhang L.S."/>
            <person name="Chang S.B."/>
            <person name="Chen F."/>
            <person name="Shi Y."/>
            <person name="Su Y.Y."/>
            <person name="Zhang Y.Q."/>
            <person name="Chen L.J."/>
            <person name="Yin Y."/>
            <person name="Lin M."/>
            <person name="Huang H."/>
            <person name="Deng H."/>
            <person name="Wang Z.W."/>
            <person name="Zhu S.L."/>
            <person name="Zhao X."/>
            <person name="Deng C."/>
            <person name="Niu S.C."/>
            <person name="Huang J."/>
            <person name="Wang M."/>
            <person name="Liu G.H."/>
            <person name="Yang H.J."/>
            <person name="Xiao X.J."/>
            <person name="Hsiao Y.Y."/>
            <person name="Wu W.L."/>
            <person name="Chen Y.Y."/>
            <person name="Mitsuda N."/>
            <person name="Ohme-Takagi M."/>
            <person name="Luo Y.B."/>
            <person name="Van de Peer Y."/>
            <person name="Liu Z.J."/>
        </authorList>
    </citation>
    <scope>NUCLEOTIDE SEQUENCE [LARGE SCALE GENOMIC DNA]</scope>
    <source>
        <tissue evidence="2">The whole plant</tissue>
    </source>
</reference>
<organism evidence="2 3">
    <name type="scientific">Dendrobium catenatum</name>
    <dbReference type="NCBI Taxonomy" id="906689"/>
    <lineage>
        <taxon>Eukaryota</taxon>
        <taxon>Viridiplantae</taxon>
        <taxon>Streptophyta</taxon>
        <taxon>Embryophyta</taxon>
        <taxon>Tracheophyta</taxon>
        <taxon>Spermatophyta</taxon>
        <taxon>Magnoliopsida</taxon>
        <taxon>Liliopsida</taxon>
        <taxon>Asparagales</taxon>
        <taxon>Orchidaceae</taxon>
        <taxon>Epidendroideae</taxon>
        <taxon>Malaxideae</taxon>
        <taxon>Dendrobiinae</taxon>
        <taxon>Dendrobium</taxon>
    </lineage>
</organism>
<accession>A0A2I0VA91</accession>
<protein>
    <submittedName>
        <fullName evidence="2">Uncharacterized protein</fullName>
    </submittedName>
</protein>
<reference evidence="2 3" key="2">
    <citation type="journal article" date="2017" name="Nature">
        <title>The Apostasia genome and the evolution of orchids.</title>
        <authorList>
            <person name="Zhang G.Q."/>
            <person name="Liu K.W."/>
            <person name="Li Z."/>
            <person name="Lohaus R."/>
            <person name="Hsiao Y.Y."/>
            <person name="Niu S.C."/>
            <person name="Wang J.Y."/>
            <person name="Lin Y.C."/>
            <person name="Xu Q."/>
            <person name="Chen L.J."/>
            <person name="Yoshida K."/>
            <person name="Fujiwara S."/>
            <person name="Wang Z.W."/>
            <person name="Zhang Y.Q."/>
            <person name="Mitsuda N."/>
            <person name="Wang M."/>
            <person name="Liu G.H."/>
            <person name="Pecoraro L."/>
            <person name="Huang H.X."/>
            <person name="Xiao X.J."/>
            <person name="Lin M."/>
            <person name="Wu X.Y."/>
            <person name="Wu W.L."/>
            <person name="Chen Y.Y."/>
            <person name="Chang S.B."/>
            <person name="Sakamoto S."/>
            <person name="Ohme-Takagi M."/>
            <person name="Yagi M."/>
            <person name="Zeng S.J."/>
            <person name="Shen C.Y."/>
            <person name="Yeh C.M."/>
            <person name="Luo Y.B."/>
            <person name="Tsai W.C."/>
            <person name="Van de Peer Y."/>
            <person name="Liu Z.J."/>
        </authorList>
    </citation>
    <scope>NUCLEOTIDE SEQUENCE [LARGE SCALE GENOMIC DNA]</scope>
    <source>
        <tissue evidence="2">The whole plant</tissue>
    </source>
</reference>
<name>A0A2I0VA91_9ASPA</name>
<evidence type="ECO:0000313" key="2">
    <source>
        <dbReference type="EMBL" id="PKU60328.1"/>
    </source>
</evidence>
<dbReference type="Proteomes" id="UP000233837">
    <property type="component" value="Unassembled WGS sequence"/>
</dbReference>
<evidence type="ECO:0000256" key="1">
    <source>
        <dbReference type="SAM" id="Coils"/>
    </source>
</evidence>
<keyword evidence="3" id="KW-1185">Reference proteome</keyword>
<dbReference type="AlphaFoldDB" id="A0A2I0VA91"/>
<sequence length="96" mass="10947">MGTLGAFWSYENMGIHDLAANDFIKEVLLSAPYMIGKAQVSPTMNLNMKNESSLKEEVKRLRHNNAELRAELERLKQENIELKSALSKLQIKNKSQ</sequence>
<gene>
    <name evidence="2" type="ORF">MA16_Dca028659</name>
</gene>
<keyword evidence="1" id="KW-0175">Coiled coil</keyword>
<evidence type="ECO:0000313" key="3">
    <source>
        <dbReference type="Proteomes" id="UP000233837"/>
    </source>
</evidence>
<dbReference type="EMBL" id="KZ505165">
    <property type="protein sequence ID" value="PKU60328.1"/>
    <property type="molecule type" value="Genomic_DNA"/>
</dbReference>